<dbReference type="EMBL" id="HBUE01072121">
    <property type="protein sequence ID" value="CAG6473142.1"/>
    <property type="molecule type" value="Transcribed_RNA"/>
</dbReference>
<feature type="region of interest" description="Disordered" evidence="1">
    <location>
        <begin position="35"/>
        <end position="69"/>
    </location>
</feature>
<feature type="region of interest" description="Disordered" evidence="1">
    <location>
        <begin position="83"/>
        <end position="108"/>
    </location>
</feature>
<feature type="compositionally biased region" description="Basic residues" evidence="1">
    <location>
        <begin position="35"/>
        <end position="51"/>
    </location>
</feature>
<organism evidence="2">
    <name type="scientific">Culex pipiens</name>
    <name type="common">House mosquito</name>
    <dbReference type="NCBI Taxonomy" id="7175"/>
    <lineage>
        <taxon>Eukaryota</taxon>
        <taxon>Metazoa</taxon>
        <taxon>Ecdysozoa</taxon>
        <taxon>Arthropoda</taxon>
        <taxon>Hexapoda</taxon>
        <taxon>Insecta</taxon>
        <taxon>Pterygota</taxon>
        <taxon>Neoptera</taxon>
        <taxon>Endopterygota</taxon>
        <taxon>Diptera</taxon>
        <taxon>Nematocera</taxon>
        <taxon>Culicoidea</taxon>
        <taxon>Culicidae</taxon>
        <taxon>Culicinae</taxon>
        <taxon>Culicini</taxon>
        <taxon>Culex</taxon>
        <taxon>Culex</taxon>
    </lineage>
</organism>
<evidence type="ECO:0000313" key="2">
    <source>
        <dbReference type="EMBL" id="CAG6473142.1"/>
    </source>
</evidence>
<protein>
    <submittedName>
        <fullName evidence="2">(northern house mosquito) hypothetical protein</fullName>
    </submittedName>
</protein>
<dbReference type="AlphaFoldDB" id="A0A8D8FHR1"/>
<sequence length="108" mass="12086">MRVRSAPRRSFCTPTIRDITTSTCTTGASLTCSWRRTRSPRTPRSTRRSRCPRTASGTPSRPGWPRPNAPWFCIAPARPTRPTCSGRPFATATRTSSSRSCRTITSRR</sequence>
<reference evidence="2" key="1">
    <citation type="submission" date="2021-05" db="EMBL/GenBank/DDBJ databases">
        <authorList>
            <person name="Alioto T."/>
            <person name="Alioto T."/>
            <person name="Gomez Garrido J."/>
        </authorList>
    </citation>
    <scope>NUCLEOTIDE SEQUENCE</scope>
</reference>
<proteinExistence type="predicted"/>
<evidence type="ECO:0000256" key="1">
    <source>
        <dbReference type="SAM" id="MobiDB-lite"/>
    </source>
</evidence>
<name>A0A8D8FHR1_CULPI</name>
<feature type="compositionally biased region" description="Low complexity" evidence="1">
    <location>
        <begin position="91"/>
        <end position="108"/>
    </location>
</feature>
<accession>A0A8D8FHR1</accession>